<dbReference type="Proteomes" id="UP000661435">
    <property type="component" value="Unassembled WGS sequence"/>
</dbReference>
<dbReference type="RefSeq" id="WP_186908765.1">
    <property type="nucleotide sequence ID" value="NZ_JACOPP010000030.1"/>
</dbReference>
<keyword evidence="1" id="KW-0472">Membrane</keyword>
<keyword evidence="3" id="KW-1185">Reference proteome</keyword>
<keyword evidence="1" id="KW-0812">Transmembrane</keyword>
<dbReference type="Pfam" id="PF12669">
    <property type="entry name" value="FeoB_associated"/>
    <property type="match status" value="1"/>
</dbReference>
<protein>
    <submittedName>
        <fullName evidence="2">FeoB-associated Cys-rich membrane protein</fullName>
    </submittedName>
</protein>
<dbReference type="AlphaFoldDB" id="A0A8J6MAD0"/>
<comment type="caution">
    <text evidence="2">The sequence shown here is derived from an EMBL/GenBank/DDBJ whole genome shotgun (WGS) entry which is preliminary data.</text>
</comment>
<proteinExistence type="predicted"/>
<evidence type="ECO:0000313" key="3">
    <source>
        <dbReference type="Proteomes" id="UP000661435"/>
    </source>
</evidence>
<organism evidence="2 3">
    <name type="scientific">Lawsonibacter hominis</name>
    <dbReference type="NCBI Taxonomy" id="2763053"/>
    <lineage>
        <taxon>Bacteria</taxon>
        <taxon>Bacillati</taxon>
        <taxon>Bacillota</taxon>
        <taxon>Clostridia</taxon>
        <taxon>Eubacteriales</taxon>
        <taxon>Oscillospiraceae</taxon>
        <taxon>Lawsonibacter</taxon>
    </lineage>
</organism>
<dbReference type="EMBL" id="JACOPP010000030">
    <property type="protein sequence ID" value="MBC5734946.1"/>
    <property type="molecule type" value="Genomic_DNA"/>
</dbReference>
<accession>A0A8J6MAD0</accession>
<keyword evidence="1" id="KW-1133">Transmembrane helix</keyword>
<feature type="transmembrane region" description="Helical" evidence="1">
    <location>
        <begin position="6"/>
        <end position="25"/>
    </location>
</feature>
<evidence type="ECO:0000256" key="1">
    <source>
        <dbReference type="SAM" id="Phobius"/>
    </source>
</evidence>
<sequence length="53" mass="5440">MNVPTLVIGLIVLAVFVAIVARGVYNKTHHRGGCSCSGGCGNCPGSGMCHPER</sequence>
<gene>
    <name evidence="2" type="ORF">H8S57_14600</name>
</gene>
<name>A0A8J6MAD0_9FIRM</name>
<reference evidence="2" key="1">
    <citation type="submission" date="2020-08" db="EMBL/GenBank/DDBJ databases">
        <title>Genome public.</title>
        <authorList>
            <person name="Liu C."/>
            <person name="Sun Q."/>
        </authorList>
    </citation>
    <scope>NUCLEOTIDE SEQUENCE</scope>
    <source>
        <strain evidence="2">NSJ-51</strain>
    </source>
</reference>
<evidence type="ECO:0000313" key="2">
    <source>
        <dbReference type="EMBL" id="MBC5734946.1"/>
    </source>
</evidence>